<protein>
    <submittedName>
        <fullName evidence="1">Uncharacterized protein</fullName>
    </submittedName>
</protein>
<proteinExistence type="predicted"/>
<reference evidence="1 2" key="1">
    <citation type="journal article" date="2020" name="Mol. Biol. Evol.">
        <title>Distinct Expression and Methylation Patterns for Genes with Different Fates following a Single Whole-Genome Duplication in Flowering Plants.</title>
        <authorList>
            <person name="Shi T."/>
            <person name="Rahmani R.S."/>
            <person name="Gugger P.F."/>
            <person name="Wang M."/>
            <person name="Li H."/>
            <person name="Zhang Y."/>
            <person name="Li Z."/>
            <person name="Wang Q."/>
            <person name="Van de Peer Y."/>
            <person name="Marchal K."/>
            <person name="Chen J."/>
        </authorList>
    </citation>
    <scope>NUCLEOTIDE SEQUENCE [LARGE SCALE GENOMIC DNA]</scope>
    <source>
        <tissue evidence="1">Leaf</tissue>
    </source>
</reference>
<dbReference type="Proteomes" id="UP000607653">
    <property type="component" value="Unassembled WGS sequence"/>
</dbReference>
<evidence type="ECO:0000313" key="2">
    <source>
        <dbReference type="Proteomes" id="UP000607653"/>
    </source>
</evidence>
<name>A0A822XR58_NELNU</name>
<accession>A0A822XR58</accession>
<evidence type="ECO:0000313" key="1">
    <source>
        <dbReference type="EMBL" id="DAD21589.1"/>
    </source>
</evidence>
<comment type="caution">
    <text evidence="1">The sequence shown here is derived from an EMBL/GenBank/DDBJ whole genome shotgun (WGS) entry which is preliminary data.</text>
</comment>
<dbReference type="AlphaFoldDB" id="A0A822XR58"/>
<gene>
    <name evidence="1" type="ORF">HUJ06_023052</name>
</gene>
<dbReference type="EMBL" id="DUZY01000001">
    <property type="protein sequence ID" value="DAD21589.1"/>
    <property type="molecule type" value="Genomic_DNA"/>
</dbReference>
<organism evidence="1 2">
    <name type="scientific">Nelumbo nucifera</name>
    <name type="common">Sacred lotus</name>
    <dbReference type="NCBI Taxonomy" id="4432"/>
    <lineage>
        <taxon>Eukaryota</taxon>
        <taxon>Viridiplantae</taxon>
        <taxon>Streptophyta</taxon>
        <taxon>Embryophyta</taxon>
        <taxon>Tracheophyta</taxon>
        <taxon>Spermatophyta</taxon>
        <taxon>Magnoliopsida</taxon>
        <taxon>Proteales</taxon>
        <taxon>Nelumbonaceae</taxon>
        <taxon>Nelumbo</taxon>
    </lineage>
</organism>
<keyword evidence="2" id="KW-1185">Reference proteome</keyword>
<sequence>MTISVERKTRGREQTIVPFPSVQTIGVAQGG</sequence>